<gene>
    <name evidence="1" type="ORF">ITQ97_05520</name>
</gene>
<dbReference type="EMBL" id="JADOFV010000003">
    <property type="protein sequence ID" value="MBF7127262.1"/>
    <property type="molecule type" value="Genomic_DNA"/>
</dbReference>
<dbReference type="AlphaFoldDB" id="A0AA40X8Z8"/>
<proteinExistence type="predicted"/>
<protein>
    <recommendedName>
        <fullName evidence="3">Helix-turn-helix domain-containing protein</fullName>
    </recommendedName>
</protein>
<dbReference type="RefSeq" id="WP_195751943.1">
    <property type="nucleotide sequence ID" value="NZ_JADOFN010000003.1"/>
</dbReference>
<evidence type="ECO:0008006" key="3">
    <source>
        <dbReference type="Google" id="ProtNLM"/>
    </source>
</evidence>
<evidence type="ECO:0000313" key="1">
    <source>
        <dbReference type="EMBL" id="MBF7127262.1"/>
    </source>
</evidence>
<organism evidence="1 2">
    <name type="scientific">Pediococcus pentosaceus</name>
    <dbReference type="NCBI Taxonomy" id="1255"/>
    <lineage>
        <taxon>Bacteria</taxon>
        <taxon>Bacillati</taxon>
        <taxon>Bacillota</taxon>
        <taxon>Bacilli</taxon>
        <taxon>Lactobacillales</taxon>
        <taxon>Lactobacillaceae</taxon>
        <taxon>Pediococcus</taxon>
    </lineage>
</organism>
<reference evidence="1" key="1">
    <citation type="submission" date="2020-11" db="EMBL/GenBank/DDBJ databases">
        <title>Antibiotic susceptibility profiles of Pediococcus pentosaceus from various origins and their implications for the safety assessment of strains with food-technology applications.</title>
        <authorList>
            <person name="Shani N."/>
            <person name="Oberhaensli S."/>
            <person name="Arias E."/>
        </authorList>
    </citation>
    <scope>NUCLEOTIDE SEQUENCE</scope>
    <source>
        <strain evidence="1">FAM 19164</strain>
    </source>
</reference>
<name>A0AA40X8Z8_PEDPE</name>
<evidence type="ECO:0000313" key="2">
    <source>
        <dbReference type="Proteomes" id="UP000743107"/>
    </source>
</evidence>
<comment type="caution">
    <text evidence="1">The sequence shown here is derived from an EMBL/GenBank/DDBJ whole genome shotgun (WGS) entry which is preliminary data.</text>
</comment>
<sequence length="88" mass="10035">MSIQVMLPPEYDESLRTQVEDILDKAVKEVRQKTGIDSPWLSSKQSASKWLGISVETLNTLVLQGMPEHEKGGKYFYNKSEMTAFLKE</sequence>
<dbReference type="Proteomes" id="UP000743107">
    <property type="component" value="Unassembled WGS sequence"/>
</dbReference>
<accession>A0AA40X8Z8</accession>